<dbReference type="Proteomes" id="UP000002640">
    <property type="component" value="Unassembled WGS sequence"/>
</dbReference>
<evidence type="ECO:0000313" key="1">
    <source>
        <dbReference type="EMBL" id="EGZ12091.1"/>
    </source>
</evidence>
<feature type="non-terminal residue" evidence="1">
    <location>
        <position position="1"/>
    </location>
</feature>
<dbReference type="SUPFAM" id="SSF48403">
    <property type="entry name" value="Ankyrin repeat"/>
    <property type="match status" value="1"/>
</dbReference>
<dbReference type="InterPro" id="IPR052050">
    <property type="entry name" value="SecEffector_AnkRepeat"/>
</dbReference>
<dbReference type="PANTHER" id="PTHR46586:SF3">
    <property type="entry name" value="ANKYRIN REPEAT-CONTAINING PROTEIN"/>
    <property type="match status" value="1"/>
</dbReference>
<dbReference type="AlphaFoldDB" id="G4ZYQ8"/>
<dbReference type="Pfam" id="PF13637">
    <property type="entry name" value="Ank_4"/>
    <property type="match status" value="2"/>
</dbReference>
<dbReference type="RefSeq" id="XP_009532424.1">
    <property type="nucleotide sequence ID" value="XM_009534129.1"/>
</dbReference>
<dbReference type="InParanoid" id="G4ZYQ8"/>
<reference evidence="1 2" key="1">
    <citation type="journal article" date="2006" name="Science">
        <title>Phytophthora genome sequences uncover evolutionary origins and mechanisms of pathogenesis.</title>
        <authorList>
            <person name="Tyler B.M."/>
            <person name="Tripathy S."/>
            <person name="Zhang X."/>
            <person name="Dehal P."/>
            <person name="Jiang R.H."/>
            <person name="Aerts A."/>
            <person name="Arredondo F.D."/>
            <person name="Baxter L."/>
            <person name="Bensasson D."/>
            <person name="Beynon J.L."/>
            <person name="Chapman J."/>
            <person name="Damasceno C.M."/>
            <person name="Dorrance A.E."/>
            <person name="Dou D."/>
            <person name="Dickerman A.W."/>
            <person name="Dubchak I.L."/>
            <person name="Garbelotto M."/>
            <person name="Gijzen M."/>
            <person name="Gordon S.G."/>
            <person name="Govers F."/>
            <person name="Grunwald N.J."/>
            <person name="Huang W."/>
            <person name="Ivors K.L."/>
            <person name="Jones R.W."/>
            <person name="Kamoun S."/>
            <person name="Krampis K."/>
            <person name="Lamour K.H."/>
            <person name="Lee M.K."/>
            <person name="McDonald W.H."/>
            <person name="Medina M."/>
            <person name="Meijer H.J."/>
            <person name="Nordberg E.K."/>
            <person name="Maclean D.J."/>
            <person name="Ospina-Giraldo M.D."/>
            <person name="Morris P.F."/>
            <person name="Phuntumart V."/>
            <person name="Putnam N.H."/>
            <person name="Rash S."/>
            <person name="Rose J.K."/>
            <person name="Sakihama Y."/>
            <person name="Salamov A.A."/>
            <person name="Savidor A."/>
            <person name="Scheuring C.F."/>
            <person name="Smith B.M."/>
            <person name="Sobral B.W."/>
            <person name="Terry A."/>
            <person name="Torto-Alalibo T.A."/>
            <person name="Win J."/>
            <person name="Xu Z."/>
            <person name="Zhang H."/>
            <person name="Grigoriev I.V."/>
            <person name="Rokhsar D.S."/>
            <person name="Boore J.L."/>
        </authorList>
    </citation>
    <scope>NUCLEOTIDE SEQUENCE [LARGE SCALE GENOMIC DNA]</scope>
    <source>
        <strain evidence="1 2">P6497</strain>
    </source>
</reference>
<dbReference type="GeneID" id="20659947"/>
<accession>G4ZYQ8</accession>
<name>G4ZYQ8_PHYSP</name>
<keyword evidence="2" id="KW-1185">Reference proteome</keyword>
<dbReference type="PANTHER" id="PTHR46586">
    <property type="entry name" value="ANKYRIN REPEAT-CONTAINING PROTEIN"/>
    <property type="match status" value="1"/>
</dbReference>
<organism evidence="1 2">
    <name type="scientific">Phytophthora sojae (strain P6497)</name>
    <name type="common">Soybean stem and root rot agent</name>
    <name type="synonym">Phytophthora megasperma f. sp. glycines</name>
    <dbReference type="NCBI Taxonomy" id="1094619"/>
    <lineage>
        <taxon>Eukaryota</taxon>
        <taxon>Sar</taxon>
        <taxon>Stramenopiles</taxon>
        <taxon>Oomycota</taxon>
        <taxon>Peronosporomycetes</taxon>
        <taxon>Peronosporales</taxon>
        <taxon>Peronosporaceae</taxon>
        <taxon>Phytophthora</taxon>
    </lineage>
</organism>
<protein>
    <recommendedName>
        <fullName evidence="3">Ankyrin repeat-containing domain</fullName>
    </recommendedName>
</protein>
<dbReference type="KEGG" id="psoj:PHYSODRAFT_517605"/>
<evidence type="ECO:0008006" key="3">
    <source>
        <dbReference type="Google" id="ProtNLM"/>
    </source>
</evidence>
<dbReference type="SMR" id="G4ZYQ8"/>
<proteinExistence type="predicted"/>
<gene>
    <name evidence="1" type="ORF">PHYSODRAFT_517605</name>
</gene>
<dbReference type="InterPro" id="IPR002110">
    <property type="entry name" value="Ankyrin_rpt"/>
</dbReference>
<dbReference type="Gene3D" id="1.25.40.20">
    <property type="entry name" value="Ankyrin repeat-containing domain"/>
    <property type="match status" value="2"/>
</dbReference>
<sequence>KKEKKNGFSSARVVTRLAPDVEGLGHVARLLHAFLFPDISLVEAVKHNSLRLFLMTLHSVDNSNELIHHQKLQQYRYAMQLVPTEMTVQEDALTALKLLYERYPDAASYQTTCTCIDGVIQMGYLPALQWLFASVPSAAFRDAHWSRWRIFSLASTKGWDDIVHRLVAEDPECVYDVADAAVAGHIDLLKWLLENAKCSAYSWLNGNRREGCTQSAMDSAASNGHLHVLAFLHANRGEGFTDKAMEDAVKHNHLKVAQWLHTHGEKISRGSIDAAAFLHRTDHGCTDRAMYEAARNNHLKVLKWLHLMLGMACSDEAVNAAASWGHIEMASWLLSRRSKECPDKAFEMAASQGHLRVMKVLASSPKLSKAWSEKALKAAWTGGIYNLDVLKWLWPRVRQHLLTDHCPNDSIYALAQNRGHMEVKMWYEHHFGNPYKRNWSASNGN</sequence>
<evidence type="ECO:0000313" key="2">
    <source>
        <dbReference type="Proteomes" id="UP000002640"/>
    </source>
</evidence>
<dbReference type="EMBL" id="JH159157">
    <property type="protein sequence ID" value="EGZ12091.1"/>
    <property type="molecule type" value="Genomic_DNA"/>
</dbReference>
<dbReference type="InterPro" id="IPR036770">
    <property type="entry name" value="Ankyrin_rpt-contain_sf"/>
</dbReference>